<evidence type="ECO:0000256" key="1">
    <source>
        <dbReference type="ARBA" id="ARBA00022801"/>
    </source>
</evidence>
<gene>
    <name evidence="3" type="ORF">LKD71_07985</name>
</gene>
<feature type="domain" description="Calcineurin-like phosphoesterase" evidence="2">
    <location>
        <begin position="1"/>
        <end position="185"/>
    </location>
</feature>
<accession>A0AAE3DS76</accession>
<evidence type="ECO:0000259" key="2">
    <source>
        <dbReference type="Pfam" id="PF00149"/>
    </source>
</evidence>
<dbReference type="CDD" id="cd00840">
    <property type="entry name" value="MPP_Mre11_N"/>
    <property type="match status" value="1"/>
</dbReference>
<keyword evidence="3" id="KW-0269">Exonuclease</keyword>
<dbReference type="RefSeq" id="WP_227615020.1">
    <property type="nucleotide sequence ID" value="NZ_JAJEPR010000010.1"/>
</dbReference>
<keyword evidence="3" id="KW-0540">Nuclease</keyword>
<keyword evidence="4" id="KW-1185">Reference proteome</keyword>
<dbReference type="Proteomes" id="UP001197875">
    <property type="component" value="Unassembled WGS sequence"/>
</dbReference>
<organism evidence="3 4">
    <name type="scientific">Fusicatenibacter faecihominis</name>
    <dbReference type="NCBI Taxonomy" id="2881276"/>
    <lineage>
        <taxon>Bacteria</taxon>
        <taxon>Bacillati</taxon>
        <taxon>Bacillota</taxon>
        <taxon>Clostridia</taxon>
        <taxon>Lachnospirales</taxon>
        <taxon>Lachnospiraceae</taxon>
        <taxon>Fusicatenibacter</taxon>
    </lineage>
</organism>
<dbReference type="InterPro" id="IPR041796">
    <property type="entry name" value="Mre11_N"/>
</dbReference>
<dbReference type="GO" id="GO:0004527">
    <property type="term" value="F:exonuclease activity"/>
    <property type="evidence" value="ECO:0007669"/>
    <property type="project" value="UniProtKB-KW"/>
</dbReference>
<dbReference type="EMBL" id="JAJEPR010000010">
    <property type="protein sequence ID" value="MCC2189742.1"/>
    <property type="molecule type" value="Genomic_DNA"/>
</dbReference>
<proteinExistence type="predicted"/>
<name>A0AAE3DS76_9FIRM</name>
<comment type="caution">
    <text evidence="3">The sequence shown here is derived from an EMBL/GenBank/DDBJ whole genome shotgun (WGS) entry which is preliminary data.</text>
</comment>
<protein>
    <submittedName>
        <fullName evidence="3">DNA repair exonuclease</fullName>
    </submittedName>
</protein>
<dbReference type="Gene3D" id="3.60.21.10">
    <property type="match status" value="1"/>
</dbReference>
<evidence type="ECO:0000313" key="3">
    <source>
        <dbReference type="EMBL" id="MCC2189742.1"/>
    </source>
</evidence>
<sequence length="351" mass="40709">MKFYHTSDIHLGAVPDGCFPWSKARGEEIYDSFVRLVDQANLEKIDLLLISGDLFHRQPLTRELQVVGELLGSLRKTQVVFIAGNRDYLREDSSYRTFRFPENVHFLDGIQNKKIVFPELQTVVYGLSYTRKQQQEPLYESFRPEEEGIFSIFLVHAGEEGHMKLHPEKLAASGFSYIALGGSHEYHSWLENRLVCAGALEPIRKKDLGEHGFVEGEWKEGFLTTRFMPFALRSYRKVVLQSKNDTTEENLWEELKAAIQRQGSRDIYRLEIQGVRKPGRDFDPEHFLNLGNVVEVRDLSEPEFNLKELKKQHGKDMIGRYIDYFERQDTKDEISRKALYCGLLALLEAES</sequence>
<dbReference type="AlphaFoldDB" id="A0AAE3DS76"/>
<evidence type="ECO:0000313" key="4">
    <source>
        <dbReference type="Proteomes" id="UP001197875"/>
    </source>
</evidence>
<dbReference type="InterPro" id="IPR029052">
    <property type="entry name" value="Metallo-depent_PP-like"/>
</dbReference>
<keyword evidence="1" id="KW-0378">Hydrolase</keyword>
<reference evidence="3 4" key="1">
    <citation type="submission" date="2021-10" db="EMBL/GenBank/DDBJ databases">
        <title>Anaerobic single-cell dispensing facilitates the cultivation of human gut bacteria.</title>
        <authorList>
            <person name="Afrizal A."/>
        </authorList>
    </citation>
    <scope>NUCLEOTIDE SEQUENCE [LARGE SCALE GENOMIC DNA]</scope>
    <source>
        <strain evidence="3 4">CLA-AA-H277</strain>
    </source>
</reference>
<dbReference type="SUPFAM" id="SSF56300">
    <property type="entry name" value="Metallo-dependent phosphatases"/>
    <property type="match status" value="1"/>
</dbReference>
<dbReference type="PANTHER" id="PTHR30337">
    <property type="entry name" value="COMPONENT OF ATP-DEPENDENT DSDNA EXONUCLEASE"/>
    <property type="match status" value="1"/>
</dbReference>
<dbReference type="InterPro" id="IPR050535">
    <property type="entry name" value="DNA_Repair-Maintenance_Comp"/>
</dbReference>
<dbReference type="Pfam" id="PF00149">
    <property type="entry name" value="Metallophos"/>
    <property type="match status" value="1"/>
</dbReference>
<dbReference type="InterPro" id="IPR004843">
    <property type="entry name" value="Calcineurin-like_PHP"/>
</dbReference>